<protein>
    <submittedName>
        <fullName evidence="8">A(1)A(0)-type ATP synthase, subunit K</fullName>
        <ecNumber evidence="8">3.6.3.14</ecNumber>
    </submittedName>
</protein>
<dbReference type="Gene3D" id="1.20.120.610">
    <property type="entry name" value="lithium bound rotor ring of v- atpase"/>
    <property type="match status" value="1"/>
</dbReference>
<gene>
    <name evidence="8" type="primary">atpK</name>
    <name evidence="8" type="ORF">RCIX2026</name>
</gene>
<accession>Q0W367</accession>
<dbReference type="AlphaFoldDB" id="Q0W367"/>
<evidence type="ECO:0000256" key="6">
    <source>
        <dbReference type="SAM" id="Phobius"/>
    </source>
</evidence>
<proteinExistence type="inferred from homology"/>
<dbReference type="SUPFAM" id="SSF81333">
    <property type="entry name" value="F1F0 ATP synthase subunit C"/>
    <property type="match status" value="1"/>
</dbReference>
<feature type="domain" description="V-ATPase proteolipid subunit C-like" evidence="7">
    <location>
        <begin position="8"/>
        <end position="67"/>
    </location>
</feature>
<dbReference type="GO" id="GO:0015986">
    <property type="term" value="P:proton motive force-driven ATP synthesis"/>
    <property type="evidence" value="ECO:0007669"/>
    <property type="project" value="InterPro"/>
</dbReference>
<evidence type="ECO:0000256" key="5">
    <source>
        <dbReference type="ARBA" id="ARBA00023136"/>
    </source>
</evidence>
<organism evidence="8 9">
    <name type="scientific">Methanocella arvoryzae (strain DSM 22066 / NBRC 105507 / MRE50)</name>
    <dbReference type="NCBI Taxonomy" id="351160"/>
    <lineage>
        <taxon>Archaea</taxon>
        <taxon>Methanobacteriati</taxon>
        <taxon>Methanobacteriota</taxon>
        <taxon>Stenosarchaea group</taxon>
        <taxon>Methanomicrobia</taxon>
        <taxon>Methanocellales</taxon>
        <taxon>Methanocellaceae</taxon>
        <taxon>Methanocella</taxon>
    </lineage>
</organism>
<keyword evidence="3 6" id="KW-0812">Transmembrane</keyword>
<dbReference type="GO" id="GO:0045259">
    <property type="term" value="C:proton-transporting ATP synthase complex"/>
    <property type="evidence" value="ECO:0007669"/>
    <property type="project" value="InterPro"/>
</dbReference>
<keyword evidence="5 6" id="KW-0472">Membrane</keyword>
<name>Q0W367_METAR</name>
<reference evidence="8 9" key="1">
    <citation type="journal article" date="2006" name="Science">
        <title>Genome of rice cluster I archaea -- the key methane producers in the rice rhizosphere.</title>
        <authorList>
            <person name="Erkel C."/>
            <person name="Kube M."/>
            <person name="Reinhardt R."/>
            <person name="Liesack W."/>
        </authorList>
    </citation>
    <scope>NUCLEOTIDE SEQUENCE [LARGE SCALE GENOMIC DNA]</scope>
    <source>
        <strain evidence="9">DSM 22066 / NBRC 105507 / MRE50</strain>
    </source>
</reference>
<dbReference type="EC" id="3.6.3.14" evidence="8"/>
<dbReference type="GeneID" id="5143470"/>
<evidence type="ECO:0000256" key="1">
    <source>
        <dbReference type="ARBA" id="ARBA00004141"/>
    </source>
</evidence>
<sequence length="70" mass="6956">MVDGLVAIGVGLAVGLAGIGTGMSQGPIGAGVVGAVAEDRSFLGMGVFFIALPETIVIFGLVFAILLMFM</sequence>
<comment type="subcellular location">
    <subcellularLocation>
        <location evidence="1">Membrane</location>
        <topology evidence="1">Multi-pass membrane protein</topology>
    </subcellularLocation>
</comment>
<feature type="transmembrane region" description="Helical" evidence="6">
    <location>
        <begin position="47"/>
        <end position="69"/>
    </location>
</feature>
<evidence type="ECO:0000256" key="4">
    <source>
        <dbReference type="ARBA" id="ARBA00022989"/>
    </source>
</evidence>
<evidence type="ECO:0000256" key="3">
    <source>
        <dbReference type="ARBA" id="ARBA00022692"/>
    </source>
</evidence>
<dbReference type="CDD" id="cd18181">
    <property type="entry name" value="ATP-synt_Vo_Ao_c_TtATPase_like"/>
    <property type="match status" value="1"/>
</dbReference>
<dbReference type="InterPro" id="IPR002379">
    <property type="entry name" value="ATPase_proteolipid_c-like_dom"/>
</dbReference>
<evidence type="ECO:0000313" key="8">
    <source>
        <dbReference type="EMBL" id="CAJ37176.1"/>
    </source>
</evidence>
<dbReference type="eggNOG" id="arCOG02455">
    <property type="taxonomic scope" value="Archaea"/>
</dbReference>
<keyword evidence="4 6" id="KW-1133">Transmembrane helix</keyword>
<dbReference type="Proteomes" id="UP000000663">
    <property type="component" value="Chromosome"/>
</dbReference>
<dbReference type="InterPro" id="IPR035921">
    <property type="entry name" value="F/V-ATP_Csub_sf"/>
</dbReference>
<comment type="similarity">
    <text evidence="2">Belongs to the ATPase C chain family.</text>
</comment>
<keyword evidence="9" id="KW-1185">Reference proteome</keyword>
<evidence type="ECO:0000256" key="2">
    <source>
        <dbReference type="ARBA" id="ARBA00006704"/>
    </source>
</evidence>
<dbReference type="GeneID" id="300262370"/>
<evidence type="ECO:0000259" key="7">
    <source>
        <dbReference type="Pfam" id="PF00137"/>
    </source>
</evidence>
<dbReference type="STRING" id="351160.RCIX2026"/>
<dbReference type="KEGG" id="rci:RCIX2026"/>
<dbReference type="Pfam" id="PF00137">
    <property type="entry name" value="ATP-synt_C"/>
    <property type="match status" value="1"/>
</dbReference>
<dbReference type="PATRIC" id="fig|351160.9.peg.1105"/>
<dbReference type="PRINTS" id="PR00124">
    <property type="entry name" value="ATPASEC"/>
</dbReference>
<dbReference type="InterPro" id="IPR000454">
    <property type="entry name" value="ATP_synth_F0_csu"/>
</dbReference>
<dbReference type="RefSeq" id="WP_012035398.1">
    <property type="nucleotide sequence ID" value="NC_009464.1"/>
</dbReference>
<dbReference type="EMBL" id="AM114193">
    <property type="protein sequence ID" value="CAJ37176.1"/>
    <property type="molecule type" value="Genomic_DNA"/>
</dbReference>
<evidence type="ECO:0000313" key="9">
    <source>
        <dbReference type="Proteomes" id="UP000000663"/>
    </source>
</evidence>
<dbReference type="GO" id="GO:0033177">
    <property type="term" value="C:proton-transporting two-sector ATPase complex, proton-transporting domain"/>
    <property type="evidence" value="ECO:0007669"/>
    <property type="project" value="InterPro"/>
</dbReference>
<dbReference type="GO" id="GO:0015078">
    <property type="term" value="F:proton transmembrane transporter activity"/>
    <property type="evidence" value="ECO:0007669"/>
    <property type="project" value="InterPro"/>
</dbReference>
<dbReference type="GO" id="GO:0016787">
    <property type="term" value="F:hydrolase activity"/>
    <property type="evidence" value="ECO:0007669"/>
    <property type="project" value="UniProtKB-KW"/>
</dbReference>
<keyword evidence="8" id="KW-0378">Hydrolase</keyword>